<dbReference type="SMART" id="SM00354">
    <property type="entry name" value="HTH_LACI"/>
    <property type="match status" value="1"/>
</dbReference>
<dbReference type="eggNOG" id="COG1609">
    <property type="taxonomic scope" value="Bacteria"/>
</dbReference>
<proteinExistence type="predicted"/>
<evidence type="ECO:0000256" key="3">
    <source>
        <dbReference type="ARBA" id="ARBA00023163"/>
    </source>
</evidence>
<dbReference type="STRING" id="1400520.LFAB_13100"/>
<organism evidence="5 6">
    <name type="scientific">Lactiplantibacillus fabifermentans T30PCM01</name>
    <dbReference type="NCBI Taxonomy" id="1400520"/>
    <lineage>
        <taxon>Bacteria</taxon>
        <taxon>Bacillati</taxon>
        <taxon>Bacillota</taxon>
        <taxon>Bacilli</taxon>
        <taxon>Lactobacillales</taxon>
        <taxon>Lactobacillaceae</taxon>
        <taxon>Lactiplantibacillus</taxon>
    </lineage>
</organism>
<dbReference type="RefSeq" id="WP_051502072.1">
    <property type="nucleotide sequence ID" value="NZ_KK036516.1"/>
</dbReference>
<dbReference type="PANTHER" id="PTHR30146">
    <property type="entry name" value="LACI-RELATED TRANSCRIPTIONAL REPRESSOR"/>
    <property type="match status" value="1"/>
</dbReference>
<keyword evidence="2" id="KW-0238">DNA-binding</keyword>
<accession>W6TBT7</accession>
<reference evidence="5 6" key="1">
    <citation type="journal article" date="2014" name="Genome Announc.">
        <title>Genome Sequence of Lactobacillus fabifermentans Strain T30PCM01, Isolated from Fermenting Grape Marc.</title>
        <authorList>
            <person name="Treu L."/>
            <person name="Vendramin V."/>
            <person name="Bovo B."/>
            <person name="Giacomini A."/>
            <person name="Corich V."/>
            <person name="Campanaro S."/>
        </authorList>
    </citation>
    <scope>NUCLEOTIDE SEQUENCE [LARGE SCALE GENOMIC DNA]</scope>
    <source>
        <strain evidence="5 6">T30PCM01</strain>
    </source>
</reference>
<dbReference type="OrthoDB" id="9798934at2"/>
<dbReference type="InterPro" id="IPR010982">
    <property type="entry name" value="Lambda_DNA-bd_dom_sf"/>
</dbReference>
<keyword evidence="3" id="KW-0804">Transcription</keyword>
<dbReference type="SUPFAM" id="SSF47413">
    <property type="entry name" value="lambda repressor-like DNA-binding domains"/>
    <property type="match status" value="1"/>
</dbReference>
<evidence type="ECO:0000256" key="2">
    <source>
        <dbReference type="ARBA" id="ARBA00023125"/>
    </source>
</evidence>
<protein>
    <submittedName>
        <fullName evidence="5">LacI family transcriptional regulator</fullName>
    </submittedName>
</protein>
<dbReference type="CDD" id="cd06286">
    <property type="entry name" value="PBP1_CcpB-like"/>
    <property type="match status" value="1"/>
</dbReference>
<sequence length="327" mass="36743">MANIRDVAKLSGHSVSTVSRALNHSGYVSAATRQEILVAVKQLDYHRNDIALALSTGKTHQIGVIIPFVNRPYFQKLTAAITAEAFEQGYQVTLLPTNYQPERERQYLAMLKHHLLDGLIFLSRSLPFSELVDFRDYGPIVCCEDTFDYPLASVFTNRGESFVHAFQLLKQCGFRHIGVTVSRDEHHSQSAKLTLQAYKMVYGPQLDPVLIYRHTCRMTDGIAAAQQFMAADDQLEIIFANDDEIAAGAQRELQQQGHGALVIGQENIPVSFLMDYSTIDHRLTEMGTTAFKLLFQPEIMKQAISSELILRGRLKKIVAQQQAKSRS</sequence>
<dbReference type="Gene3D" id="1.10.260.40">
    <property type="entry name" value="lambda repressor-like DNA-binding domains"/>
    <property type="match status" value="1"/>
</dbReference>
<evidence type="ECO:0000313" key="6">
    <source>
        <dbReference type="Proteomes" id="UP000019247"/>
    </source>
</evidence>
<evidence type="ECO:0000259" key="4">
    <source>
        <dbReference type="PROSITE" id="PS50932"/>
    </source>
</evidence>
<dbReference type="Gene3D" id="3.40.50.2300">
    <property type="match status" value="2"/>
</dbReference>
<dbReference type="Pfam" id="PF00532">
    <property type="entry name" value="Peripla_BP_1"/>
    <property type="match status" value="1"/>
</dbReference>
<keyword evidence="1" id="KW-0805">Transcription regulation</keyword>
<comment type="caution">
    <text evidence="5">The sequence shown here is derived from an EMBL/GenBank/DDBJ whole genome shotgun (WGS) entry which is preliminary data.</text>
</comment>
<dbReference type="PANTHER" id="PTHR30146:SF105">
    <property type="entry name" value="CATABOLITE CONTROL PROTEIN B"/>
    <property type="match status" value="1"/>
</dbReference>
<dbReference type="Pfam" id="PF00356">
    <property type="entry name" value="LacI"/>
    <property type="match status" value="1"/>
</dbReference>
<evidence type="ECO:0000313" key="5">
    <source>
        <dbReference type="EMBL" id="ETY73210.1"/>
    </source>
</evidence>
<dbReference type="InterPro" id="IPR028082">
    <property type="entry name" value="Peripla_BP_I"/>
</dbReference>
<dbReference type="SUPFAM" id="SSF53822">
    <property type="entry name" value="Periplasmic binding protein-like I"/>
    <property type="match status" value="1"/>
</dbReference>
<name>W6TBT7_9LACO</name>
<dbReference type="PATRIC" id="fig|1400520.3.peg.2560"/>
<dbReference type="PROSITE" id="PS50932">
    <property type="entry name" value="HTH_LACI_2"/>
    <property type="match status" value="1"/>
</dbReference>
<dbReference type="CDD" id="cd01392">
    <property type="entry name" value="HTH_LacI"/>
    <property type="match status" value="1"/>
</dbReference>
<dbReference type="AlphaFoldDB" id="W6TBT7"/>
<evidence type="ECO:0000256" key="1">
    <source>
        <dbReference type="ARBA" id="ARBA00023015"/>
    </source>
</evidence>
<dbReference type="GO" id="GO:0003700">
    <property type="term" value="F:DNA-binding transcription factor activity"/>
    <property type="evidence" value="ECO:0007669"/>
    <property type="project" value="TreeGrafter"/>
</dbReference>
<dbReference type="GO" id="GO:0000976">
    <property type="term" value="F:transcription cis-regulatory region binding"/>
    <property type="evidence" value="ECO:0007669"/>
    <property type="project" value="TreeGrafter"/>
</dbReference>
<dbReference type="EMBL" id="AWWK01000066">
    <property type="protein sequence ID" value="ETY73210.1"/>
    <property type="molecule type" value="Genomic_DNA"/>
</dbReference>
<dbReference type="InterPro" id="IPR001761">
    <property type="entry name" value="Peripla_BP/Lac1_sug-bd_dom"/>
</dbReference>
<gene>
    <name evidence="5" type="ORF">LFAB_13100</name>
</gene>
<dbReference type="HOGENOM" id="CLU_037628_14_0_9"/>
<dbReference type="InterPro" id="IPR000843">
    <property type="entry name" value="HTH_LacI"/>
</dbReference>
<feature type="domain" description="HTH lacI-type" evidence="4">
    <location>
        <begin position="2"/>
        <end position="56"/>
    </location>
</feature>
<dbReference type="Proteomes" id="UP000019247">
    <property type="component" value="Unassembled WGS sequence"/>
</dbReference>